<dbReference type="SUPFAM" id="SSF53383">
    <property type="entry name" value="PLP-dependent transferases"/>
    <property type="match status" value="1"/>
</dbReference>
<name>A0ABT1NS79_9MICC</name>
<protein>
    <submittedName>
        <fullName evidence="6">Aminotransferase class I/II-fold pyridoxal phosphate-dependent enzyme</fullName>
    </submittedName>
</protein>
<dbReference type="PANTHER" id="PTHR43807">
    <property type="entry name" value="FI04487P"/>
    <property type="match status" value="1"/>
</dbReference>
<dbReference type="CDD" id="cd00609">
    <property type="entry name" value="AAT_like"/>
    <property type="match status" value="1"/>
</dbReference>
<evidence type="ECO:0000313" key="7">
    <source>
        <dbReference type="Proteomes" id="UP001206924"/>
    </source>
</evidence>
<evidence type="ECO:0000256" key="2">
    <source>
        <dbReference type="ARBA" id="ARBA00022576"/>
    </source>
</evidence>
<dbReference type="EMBL" id="JANFLP010000011">
    <property type="protein sequence ID" value="MCQ1950583.1"/>
    <property type="molecule type" value="Genomic_DNA"/>
</dbReference>
<dbReference type="Pfam" id="PF00155">
    <property type="entry name" value="Aminotran_1_2"/>
    <property type="match status" value="1"/>
</dbReference>
<comment type="cofactor">
    <cofactor evidence="1">
        <name>pyridoxal 5'-phosphate</name>
        <dbReference type="ChEBI" id="CHEBI:597326"/>
    </cofactor>
</comment>
<keyword evidence="7" id="KW-1185">Reference proteome</keyword>
<gene>
    <name evidence="6" type="ORF">NNX28_11670</name>
</gene>
<comment type="caution">
    <text evidence="6">The sequence shown here is derived from an EMBL/GenBank/DDBJ whole genome shotgun (WGS) entry which is preliminary data.</text>
</comment>
<evidence type="ECO:0000313" key="6">
    <source>
        <dbReference type="EMBL" id="MCQ1950583.1"/>
    </source>
</evidence>
<evidence type="ECO:0000259" key="5">
    <source>
        <dbReference type="Pfam" id="PF00155"/>
    </source>
</evidence>
<keyword evidence="3" id="KW-0808">Transferase</keyword>
<reference evidence="6 7" key="1">
    <citation type="submission" date="2022-07" db="EMBL/GenBank/DDBJ databases">
        <title>Novel species in genus Arthrobacter.</title>
        <authorList>
            <person name="Liu Y."/>
        </authorList>
    </citation>
    <scope>NUCLEOTIDE SEQUENCE [LARGE SCALE GENOMIC DNA]</scope>
    <source>
        <strain evidence="7">zg-Y859</strain>
    </source>
</reference>
<dbReference type="InterPro" id="IPR051326">
    <property type="entry name" value="Kynurenine-oxoglutarate_AT"/>
</dbReference>
<evidence type="ECO:0000256" key="4">
    <source>
        <dbReference type="ARBA" id="ARBA00022898"/>
    </source>
</evidence>
<dbReference type="GO" id="GO:0008483">
    <property type="term" value="F:transaminase activity"/>
    <property type="evidence" value="ECO:0007669"/>
    <property type="project" value="UniProtKB-KW"/>
</dbReference>
<keyword evidence="2 6" id="KW-0032">Aminotransferase</keyword>
<dbReference type="Gene3D" id="3.90.1150.10">
    <property type="entry name" value="Aspartate Aminotransferase, domain 1"/>
    <property type="match status" value="1"/>
</dbReference>
<dbReference type="InterPro" id="IPR015424">
    <property type="entry name" value="PyrdxlP-dep_Trfase"/>
</dbReference>
<dbReference type="Proteomes" id="UP001206924">
    <property type="component" value="Unassembled WGS sequence"/>
</dbReference>
<dbReference type="Gene3D" id="3.40.640.10">
    <property type="entry name" value="Type I PLP-dependent aspartate aminotransferase-like (Major domain)"/>
    <property type="match status" value="1"/>
</dbReference>
<accession>A0ABT1NS79</accession>
<dbReference type="InterPro" id="IPR004839">
    <property type="entry name" value="Aminotransferase_I/II_large"/>
</dbReference>
<proteinExistence type="predicted"/>
<keyword evidence="4" id="KW-0663">Pyridoxal phosphate</keyword>
<organism evidence="6 7">
    <name type="scientific">Arthrobacter jinronghuae</name>
    <dbReference type="NCBI Taxonomy" id="2964609"/>
    <lineage>
        <taxon>Bacteria</taxon>
        <taxon>Bacillati</taxon>
        <taxon>Actinomycetota</taxon>
        <taxon>Actinomycetes</taxon>
        <taxon>Micrococcales</taxon>
        <taxon>Micrococcaceae</taxon>
        <taxon>Arthrobacter</taxon>
    </lineage>
</organism>
<sequence>MSISTAASLLRARPGTGTAAAQPWQRTAAGANLLAADGNLGVTIFEEITALAGRHGAINLGQGFPDEDGPAVMLDAAREAIASGANQYAPGQGLPVLRNAVAAHQERFYGLHVDPDTEVIVSTGATEAIASALLALTGPGDEVLTFEPFYDSYGAVIGLSGATHTTVALEAPHFLPADGALEAAFTDRTRVVLVNNPHNPTGAVLPREVLQQIVDLAAKHDAVIVTDEVYEHLTFGPVHIPVATLPGAAERTLTISSAGKTFSVTGWKIGWLTGPAPLVAAVRTVKTFLSYTSGTPFQSAVAVGLGLEDSYFTGAAAALQAKRDLLGSGLRAAGMEVLPSAGTYFVTADTSPLGITDATELARRLPELIGVAAIPVAVFCHAEGAQRTRSLLRFAFCKKTDVLDSASERLARLGGLL</sequence>
<evidence type="ECO:0000256" key="3">
    <source>
        <dbReference type="ARBA" id="ARBA00022679"/>
    </source>
</evidence>
<evidence type="ECO:0000256" key="1">
    <source>
        <dbReference type="ARBA" id="ARBA00001933"/>
    </source>
</evidence>
<feature type="domain" description="Aminotransferase class I/classII large" evidence="5">
    <location>
        <begin position="58"/>
        <end position="407"/>
    </location>
</feature>
<dbReference type="RefSeq" id="WP_255865858.1">
    <property type="nucleotide sequence ID" value="NZ_CP104263.1"/>
</dbReference>
<dbReference type="InterPro" id="IPR015422">
    <property type="entry name" value="PyrdxlP-dep_Trfase_small"/>
</dbReference>
<dbReference type="PANTHER" id="PTHR43807:SF20">
    <property type="entry name" value="FI04487P"/>
    <property type="match status" value="1"/>
</dbReference>
<dbReference type="InterPro" id="IPR015421">
    <property type="entry name" value="PyrdxlP-dep_Trfase_major"/>
</dbReference>